<evidence type="ECO:0000259" key="7">
    <source>
        <dbReference type="Pfam" id="PF13874"/>
    </source>
</evidence>
<dbReference type="STRING" id="2070753.A0A3A2ZRJ3"/>
<dbReference type="Pfam" id="PF13874">
    <property type="entry name" value="Nup54"/>
    <property type="match status" value="1"/>
</dbReference>
<keyword evidence="3" id="KW-0653">Protein transport</keyword>
<feature type="compositionally biased region" description="Polar residues" evidence="6">
    <location>
        <begin position="151"/>
        <end position="172"/>
    </location>
</feature>
<evidence type="ECO:0000256" key="6">
    <source>
        <dbReference type="SAM" id="MobiDB-lite"/>
    </source>
</evidence>
<dbReference type="Gene3D" id="1.20.5.3600">
    <property type="match status" value="1"/>
</dbReference>
<dbReference type="InterPro" id="IPR025712">
    <property type="entry name" value="Nup54_alpha-helical_dom"/>
</dbReference>
<dbReference type="FunFam" id="1.20.5.490:FF:000005">
    <property type="entry name" value="Nucleoporin complex subunit 54"/>
    <property type="match status" value="1"/>
</dbReference>
<proteinExistence type="predicted"/>
<evidence type="ECO:0000256" key="3">
    <source>
        <dbReference type="ARBA" id="ARBA00023132"/>
    </source>
</evidence>
<evidence type="ECO:0000256" key="5">
    <source>
        <dbReference type="SAM" id="Coils"/>
    </source>
</evidence>
<evidence type="ECO:0000256" key="4">
    <source>
        <dbReference type="ARBA" id="ARBA00023242"/>
    </source>
</evidence>
<dbReference type="OrthoDB" id="6162375at2759"/>
<accession>A0A3A2ZRJ3</accession>
<dbReference type="EMBL" id="MVGC01000038">
    <property type="protein sequence ID" value="RJE25792.1"/>
    <property type="molecule type" value="Genomic_DNA"/>
</dbReference>
<feature type="region of interest" description="Disordered" evidence="6">
    <location>
        <begin position="1"/>
        <end position="274"/>
    </location>
</feature>
<feature type="compositionally biased region" description="Gly residues" evidence="6">
    <location>
        <begin position="242"/>
        <end position="253"/>
    </location>
</feature>
<feature type="domain" description="Nucleoporin Nup54 alpha-helical" evidence="7">
    <location>
        <begin position="331"/>
        <end position="467"/>
    </location>
</feature>
<keyword evidence="3" id="KW-0906">Nuclear pore complex</keyword>
<dbReference type="InterPro" id="IPR025574">
    <property type="entry name" value="Nucleoporin_FG_rpt"/>
</dbReference>
<sequence>MSLFGTPSQSGGGLFGSSANKPSPFGGMGSNTSQQGGGLFGSAQQNQQGSTGGGLFGSTQQNQQGSTGGGLFGSAQNQQSSTGGGGLFGSTQNQQSSTGGGGLFGSTQNQQSSSGGGLFGSTQNQQPSTGGGLFGSTQNQQQPSTGGGLFGSTTQNQPQTGGLFGSAQQKPQGSLFGGTLGQQNQQQPQQQTGGLFGSSLSQPKPQGGLFGGTGQQQQQGGGLFGSLGGGQQQQQPQQQQGLFGGGSLLGGGQQQQAQQQPQPQLGQTMQQQNVGSTIWSPGRAITGVHRTVPTQIQIVQSKWDCMNNASPFRTYIYNNVGEENAPFYQPGAGEDETKWEEALRKRPGPGYVPVLVRGFFELGKRVQKQKDYFIMIKQRLHELNETLSNLLSRHDLKISVRIADARRKHIVLSKRCLALAAKTQVLRNRGYALDEAEEELKKKLAQLERSVFDPTLNGRGEEVWARMMAIRDRSLRLQQEIDKAGPSVAGEPECELDEETMKTARKILDNYHTQIQHLQKELASVKKDFDEATKLNGSVDN</sequence>
<comment type="subcellular location">
    <subcellularLocation>
        <location evidence="1">Nucleus</location>
        <location evidence="1">Nuclear pore complex</location>
    </subcellularLocation>
</comment>
<dbReference type="GO" id="GO:0006999">
    <property type="term" value="P:nuclear pore organization"/>
    <property type="evidence" value="ECO:0007669"/>
    <property type="project" value="TreeGrafter"/>
</dbReference>
<dbReference type="InterPro" id="IPR024864">
    <property type="entry name" value="Nup54/Nup57/Nup44"/>
</dbReference>
<keyword evidence="9" id="KW-1185">Reference proteome</keyword>
<dbReference type="PANTHER" id="PTHR13000">
    <property type="entry name" value="NUCLEOPORIN P54"/>
    <property type="match status" value="1"/>
</dbReference>
<feature type="compositionally biased region" description="Gly residues" evidence="6">
    <location>
        <begin position="208"/>
        <end position="231"/>
    </location>
</feature>
<feature type="compositionally biased region" description="Low complexity" evidence="6">
    <location>
        <begin position="232"/>
        <end position="241"/>
    </location>
</feature>
<evidence type="ECO:0000256" key="2">
    <source>
        <dbReference type="ARBA" id="ARBA00022448"/>
    </source>
</evidence>
<dbReference type="PANTHER" id="PTHR13000:SF0">
    <property type="entry name" value="NUCLEOPORIN P54"/>
    <property type="match status" value="1"/>
</dbReference>
<dbReference type="AlphaFoldDB" id="A0A3A2ZRJ3"/>
<feature type="coiled-coil region" evidence="5">
    <location>
        <begin position="501"/>
        <end position="535"/>
    </location>
</feature>
<dbReference type="Gene3D" id="1.20.5.490">
    <property type="entry name" value="Single helix bin"/>
    <property type="match status" value="1"/>
</dbReference>
<keyword evidence="3" id="KW-0509">mRNA transport</keyword>
<gene>
    <name evidence="8" type="ORF">PHISCL_01905</name>
</gene>
<dbReference type="Pfam" id="PF13634">
    <property type="entry name" value="Nucleoporin_FG"/>
    <property type="match status" value="2"/>
</dbReference>
<keyword evidence="4" id="KW-0539">Nucleus</keyword>
<dbReference type="Pfam" id="PF18570">
    <property type="entry name" value="Nup54_57_C"/>
    <property type="match status" value="1"/>
</dbReference>
<dbReference type="GO" id="GO:0044613">
    <property type="term" value="C:nuclear pore central transport channel"/>
    <property type="evidence" value="ECO:0007669"/>
    <property type="project" value="TreeGrafter"/>
</dbReference>
<keyword evidence="3" id="KW-0811">Translocation</keyword>
<name>A0A3A2ZRJ3_9EURO</name>
<keyword evidence="2" id="KW-0813">Transport</keyword>
<feature type="compositionally biased region" description="Low complexity" evidence="6">
    <location>
        <begin position="254"/>
        <end position="272"/>
    </location>
</feature>
<dbReference type="Proteomes" id="UP000266188">
    <property type="component" value="Unassembled WGS sequence"/>
</dbReference>
<organism evidence="8 9">
    <name type="scientific">Aspergillus sclerotialis</name>
    <dbReference type="NCBI Taxonomy" id="2070753"/>
    <lineage>
        <taxon>Eukaryota</taxon>
        <taxon>Fungi</taxon>
        <taxon>Dikarya</taxon>
        <taxon>Ascomycota</taxon>
        <taxon>Pezizomycotina</taxon>
        <taxon>Eurotiomycetes</taxon>
        <taxon>Eurotiomycetidae</taxon>
        <taxon>Eurotiales</taxon>
        <taxon>Aspergillaceae</taxon>
        <taxon>Aspergillus</taxon>
        <taxon>Aspergillus subgen. Polypaecilum</taxon>
    </lineage>
</organism>
<evidence type="ECO:0000313" key="8">
    <source>
        <dbReference type="EMBL" id="RJE25792.1"/>
    </source>
</evidence>
<feature type="compositionally biased region" description="Polar residues" evidence="6">
    <location>
        <begin position="135"/>
        <end position="144"/>
    </location>
</feature>
<comment type="caution">
    <text evidence="8">The sequence shown here is derived from an EMBL/GenBank/DDBJ whole genome shotgun (WGS) entry which is preliminary data.</text>
</comment>
<feature type="compositionally biased region" description="Low complexity" evidence="6">
    <location>
        <begin position="181"/>
        <end position="193"/>
    </location>
</feature>
<reference evidence="9" key="1">
    <citation type="submission" date="2017-02" db="EMBL/GenBank/DDBJ databases">
        <authorList>
            <person name="Tafer H."/>
            <person name="Lopandic K."/>
        </authorList>
    </citation>
    <scope>NUCLEOTIDE SEQUENCE [LARGE SCALE GENOMIC DNA]</scope>
    <source>
        <strain evidence="9">CBS 366.77</strain>
    </source>
</reference>
<protein>
    <submittedName>
        <fullName evidence="8">Nucleoporin</fullName>
    </submittedName>
</protein>
<dbReference type="GO" id="GO:0036228">
    <property type="term" value="P:protein localization to nuclear inner membrane"/>
    <property type="evidence" value="ECO:0007669"/>
    <property type="project" value="TreeGrafter"/>
</dbReference>
<evidence type="ECO:0000313" key="9">
    <source>
        <dbReference type="Proteomes" id="UP000266188"/>
    </source>
</evidence>
<keyword evidence="5" id="KW-0175">Coiled coil</keyword>
<dbReference type="GO" id="GO:0017056">
    <property type="term" value="F:structural constituent of nuclear pore"/>
    <property type="evidence" value="ECO:0007669"/>
    <property type="project" value="TreeGrafter"/>
</dbReference>
<dbReference type="GO" id="GO:0006607">
    <property type="term" value="P:NLS-bearing protein import into nucleus"/>
    <property type="evidence" value="ECO:0007669"/>
    <property type="project" value="TreeGrafter"/>
</dbReference>
<evidence type="ECO:0000256" key="1">
    <source>
        <dbReference type="ARBA" id="ARBA00004567"/>
    </source>
</evidence>